<gene>
    <name evidence="1" type="ORF">FRZ54_21605</name>
</gene>
<dbReference type="KEGG" id="mgin:FRZ54_21605"/>
<evidence type="ECO:0000313" key="1">
    <source>
        <dbReference type="EMBL" id="QEC65056.1"/>
    </source>
</evidence>
<dbReference type="RefSeq" id="WP_147033889.1">
    <property type="nucleotide sequence ID" value="NZ_CP042436.1"/>
</dbReference>
<evidence type="ECO:0008006" key="3">
    <source>
        <dbReference type="Google" id="ProtNLM"/>
    </source>
</evidence>
<keyword evidence="2" id="KW-1185">Reference proteome</keyword>
<proteinExistence type="predicted"/>
<reference evidence="1 2" key="1">
    <citation type="journal article" date="2017" name="Curr. Microbiol.">
        <title>Mucilaginibacter ginsenosidivorans sp. nov., Isolated from Soil of Ginseng Field.</title>
        <authorList>
            <person name="Kim M.M."/>
            <person name="Siddiqi M.Z."/>
            <person name="Im W.T."/>
        </authorList>
    </citation>
    <scope>NUCLEOTIDE SEQUENCE [LARGE SCALE GENOMIC DNA]</scope>
    <source>
        <strain evidence="1 2">Gsoil 3017</strain>
    </source>
</reference>
<accession>A0A5B8V3B2</accession>
<protein>
    <recommendedName>
        <fullName evidence="3">Sensor of ECF-type sigma factor</fullName>
    </recommendedName>
</protein>
<name>A0A5B8V3B2_9SPHI</name>
<dbReference type="AlphaFoldDB" id="A0A5B8V3B2"/>
<dbReference type="Proteomes" id="UP000321479">
    <property type="component" value="Chromosome"/>
</dbReference>
<organism evidence="1 2">
    <name type="scientific">Mucilaginibacter ginsenosidivorans</name>
    <dbReference type="NCBI Taxonomy" id="398053"/>
    <lineage>
        <taxon>Bacteria</taxon>
        <taxon>Pseudomonadati</taxon>
        <taxon>Bacteroidota</taxon>
        <taxon>Sphingobacteriia</taxon>
        <taxon>Sphingobacteriales</taxon>
        <taxon>Sphingobacteriaceae</taxon>
        <taxon>Mucilaginibacter</taxon>
    </lineage>
</organism>
<dbReference type="EMBL" id="CP042436">
    <property type="protein sequence ID" value="QEC65056.1"/>
    <property type="molecule type" value="Genomic_DNA"/>
</dbReference>
<dbReference type="OrthoDB" id="675330at2"/>
<evidence type="ECO:0000313" key="2">
    <source>
        <dbReference type="Proteomes" id="UP000321479"/>
    </source>
</evidence>
<sequence>MYKSGRHIFLTLLLLVIGYQSFGQLRPVIRRPPNFQQRVIRQQQISRVEAVKEKYIARRLSLTAEQSARFWPIYRRYRDALTAVRAKKHANDLQPDGTEQINNELFYESELVNIRKFYTDEFLKVLPPEKVSEMFKAEKEFTNELIRQLRERQATVPNSTPPS</sequence>